<feature type="transmembrane region" description="Helical" evidence="9">
    <location>
        <begin position="52"/>
        <end position="78"/>
    </location>
</feature>
<reference evidence="11 12" key="1">
    <citation type="submission" date="2024-02" db="EMBL/GenBank/DDBJ databases">
        <authorList>
            <person name="Daric V."/>
            <person name="Darras S."/>
        </authorList>
    </citation>
    <scope>NUCLEOTIDE SEQUENCE [LARGE SCALE GENOMIC DNA]</scope>
</reference>
<evidence type="ECO:0000256" key="4">
    <source>
        <dbReference type="ARBA" id="ARBA00023040"/>
    </source>
</evidence>
<dbReference type="Gene3D" id="1.20.1070.10">
    <property type="entry name" value="Rhodopsin 7-helix transmembrane proteins"/>
    <property type="match status" value="1"/>
</dbReference>
<name>A0ABP0H383_CLALP</name>
<evidence type="ECO:0000256" key="1">
    <source>
        <dbReference type="ARBA" id="ARBA00004141"/>
    </source>
</evidence>
<dbReference type="InterPro" id="IPR017452">
    <property type="entry name" value="GPCR_Rhodpsn_7TM"/>
</dbReference>
<feature type="transmembrane region" description="Helical" evidence="9">
    <location>
        <begin position="169"/>
        <end position="189"/>
    </location>
</feature>
<keyword evidence="12" id="KW-1185">Reference proteome</keyword>
<evidence type="ECO:0000313" key="12">
    <source>
        <dbReference type="Proteomes" id="UP001642483"/>
    </source>
</evidence>
<feature type="transmembrane region" description="Helical" evidence="9">
    <location>
        <begin position="90"/>
        <end position="111"/>
    </location>
</feature>
<keyword evidence="7 8" id="KW-0807">Transducer</keyword>
<keyword evidence="6 8" id="KW-0675">Receptor</keyword>
<keyword evidence="4 8" id="KW-0297">G-protein coupled receptor</keyword>
<evidence type="ECO:0000256" key="8">
    <source>
        <dbReference type="RuleBase" id="RU000688"/>
    </source>
</evidence>
<keyword evidence="2 8" id="KW-0812">Transmembrane</keyword>
<proteinExistence type="inferred from homology"/>
<dbReference type="PANTHER" id="PTHR45695">
    <property type="entry name" value="LEUCOKININ RECEPTOR-RELATED"/>
    <property type="match status" value="1"/>
</dbReference>
<feature type="domain" description="G-protein coupled receptors family 1 profile" evidence="10">
    <location>
        <begin position="70"/>
        <end position="339"/>
    </location>
</feature>
<accession>A0ABP0H383</accession>
<dbReference type="SUPFAM" id="SSF81321">
    <property type="entry name" value="Family A G protein-coupled receptor-like"/>
    <property type="match status" value="1"/>
</dbReference>
<sequence length="462" mass="52612">MALYPPKCEYIFAPWYLEMFNKIFNVTNSKEILLDSLDPCEDSIDYYLSNGFVYSLISVYALIIFIGLFGSLCVIWVIVTSPSLHKTLNFLLLSLAFSDVVLTLSLPWTLIYNISYDYTLGPGLCTAIPPIQGMAVMSSIYALLLMAVERYQVILHPHHRGLFKTPLRIGMLIAVVWVIAICFQIPQFIVLSEEVLHHDIVVLSSHSGIPEITYRETIQICSELWAGNQQSLAYSIAIFIFIYSAPLMVIVVVYARIGYFIWFRPSPVVVLSANGNERARSQRKKIMSMLILLASVFAVCWGPYFVTMLVCLDGHCNPELTSYFQWLGHTNVALDPILYAYLHVRVREEFLLKLKTIRRRITSWFTFRKLKRSNGIRRRHTVSVAYARSEQQQQTGTTPLMSNSRRTFRHVSFVTSQTNSPALNIRGSKFPELSTDITATITPNTNRKSVTFANQNNLPGMV</sequence>
<comment type="similarity">
    <text evidence="8">Belongs to the G-protein coupled receptor 1 family.</text>
</comment>
<feature type="transmembrane region" description="Helical" evidence="9">
    <location>
        <begin position="286"/>
        <end position="306"/>
    </location>
</feature>
<evidence type="ECO:0000259" key="10">
    <source>
        <dbReference type="PROSITE" id="PS50262"/>
    </source>
</evidence>
<dbReference type="Proteomes" id="UP001642483">
    <property type="component" value="Unassembled WGS sequence"/>
</dbReference>
<organism evidence="11 12">
    <name type="scientific">Clavelina lepadiformis</name>
    <name type="common">Light-bulb sea squirt</name>
    <name type="synonym">Ascidia lepadiformis</name>
    <dbReference type="NCBI Taxonomy" id="159417"/>
    <lineage>
        <taxon>Eukaryota</taxon>
        <taxon>Metazoa</taxon>
        <taxon>Chordata</taxon>
        <taxon>Tunicata</taxon>
        <taxon>Ascidiacea</taxon>
        <taxon>Aplousobranchia</taxon>
        <taxon>Clavelinidae</taxon>
        <taxon>Clavelina</taxon>
    </lineage>
</organism>
<evidence type="ECO:0000256" key="9">
    <source>
        <dbReference type="SAM" id="Phobius"/>
    </source>
</evidence>
<dbReference type="EMBL" id="CAWYQH010000163">
    <property type="protein sequence ID" value="CAK8696990.1"/>
    <property type="molecule type" value="Genomic_DNA"/>
</dbReference>
<dbReference type="PROSITE" id="PS50262">
    <property type="entry name" value="G_PROTEIN_RECEP_F1_2"/>
    <property type="match status" value="1"/>
</dbReference>
<comment type="caution">
    <text evidence="11">The sequence shown here is derived from an EMBL/GenBank/DDBJ whole genome shotgun (WGS) entry which is preliminary data.</text>
</comment>
<dbReference type="InterPro" id="IPR000276">
    <property type="entry name" value="GPCR_Rhodpsn"/>
</dbReference>
<dbReference type="PANTHER" id="PTHR45695:SF9">
    <property type="entry name" value="LEUCOKININ RECEPTOR"/>
    <property type="match status" value="1"/>
</dbReference>
<dbReference type="PROSITE" id="PS00237">
    <property type="entry name" value="G_PROTEIN_RECEP_F1_1"/>
    <property type="match status" value="1"/>
</dbReference>
<evidence type="ECO:0000256" key="2">
    <source>
        <dbReference type="ARBA" id="ARBA00022692"/>
    </source>
</evidence>
<keyword evidence="5 9" id="KW-0472">Membrane</keyword>
<gene>
    <name evidence="11" type="ORF">CVLEPA_LOCUS30284</name>
</gene>
<evidence type="ECO:0000256" key="6">
    <source>
        <dbReference type="ARBA" id="ARBA00023170"/>
    </source>
</evidence>
<feature type="transmembrane region" description="Helical" evidence="9">
    <location>
        <begin position="232"/>
        <end position="255"/>
    </location>
</feature>
<evidence type="ECO:0000256" key="5">
    <source>
        <dbReference type="ARBA" id="ARBA00023136"/>
    </source>
</evidence>
<dbReference type="Pfam" id="PF00001">
    <property type="entry name" value="7tm_1"/>
    <property type="match status" value="1"/>
</dbReference>
<comment type="subcellular location">
    <subcellularLocation>
        <location evidence="1">Membrane</location>
        <topology evidence="1">Multi-pass membrane protein</topology>
    </subcellularLocation>
</comment>
<protein>
    <recommendedName>
        <fullName evidence="10">G-protein coupled receptors family 1 profile domain-containing protein</fullName>
    </recommendedName>
</protein>
<keyword evidence="3 9" id="KW-1133">Transmembrane helix</keyword>
<dbReference type="PRINTS" id="PR00237">
    <property type="entry name" value="GPCRRHODOPSN"/>
</dbReference>
<evidence type="ECO:0000256" key="7">
    <source>
        <dbReference type="ARBA" id="ARBA00023224"/>
    </source>
</evidence>
<feature type="transmembrane region" description="Helical" evidence="9">
    <location>
        <begin position="131"/>
        <end position="148"/>
    </location>
</feature>
<evidence type="ECO:0000256" key="3">
    <source>
        <dbReference type="ARBA" id="ARBA00022989"/>
    </source>
</evidence>
<evidence type="ECO:0000313" key="11">
    <source>
        <dbReference type="EMBL" id="CAK8696990.1"/>
    </source>
</evidence>